<name>A0ABR2RR00_9ROSI</name>
<evidence type="ECO:0000313" key="1">
    <source>
        <dbReference type="EMBL" id="KAK9015189.1"/>
    </source>
</evidence>
<gene>
    <name evidence="1" type="ORF">V6N11_006306</name>
</gene>
<keyword evidence="2" id="KW-1185">Reference proteome</keyword>
<reference evidence="1 2" key="1">
    <citation type="journal article" date="2024" name="G3 (Bethesda)">
        <title>Genome assembly of Hibiscus sabdariffa L. provides insights into metabolisms of medicinal natural products.</title>
        <authorList>
            <person name="Kim T."/>
        </authorList>
    </citation>
    <scope>NUCLEOTIDE SEQUENCE [LARGE SCALE GENOMIC DNA]</scope>
    <source>
        <strain evidence="1">TK-2024</strain>
        <tissue evidence="1">Old leaves</tissue>
    </source>
</reference>
<proteinExistence type="predicted"/>
<comment type="caution">
    <text evidence="1">The sequence shown here is derived from an EMBL/GenBank/DDBJ whole genome shotgun (WGS) entry which is preliminary data.</text>
</comment>
<protein>
    <submittedName>
        <fullName evidence="1">Uncharacterized protein</fullName>
    </submittedName>
</protein>
<organism evidence="1 2">
    <name type="scientific">Hibiscus sabdariffa</name>
    <name type="common">roselle</name>
    <dbReference type="NCBI Taxonomy" id="183260"/>
    <lineage>
        <taxon>Eukaryota</taxon>
        <taxon>Viridiplantae</taxon>
        <taxon>Streptophyta</taxon>
        <taxon>Embryophyta</taxon>
        <taxon>Tracheophyta</taxon>
        <taxon>Spermatophyta</taxon>
        <taxon>Magnoliopsida</taxon>
        <taxon>eudicotyledons</taxon>
        <taxon>Gunneridae</taxon>
        <taxon>Pentapetalae</taxon>
        <taxon>rosids</taxon>
        <taxon>malvids</taxon>
        <taxon>Malvales</taxon>
        <taxon>Malvaceae</taxon>
        <taxon>Malvoideae</taxon>
        <taxon>Hibiscus</taxon>
    </lineage>
</organism>
<evidence type="ECO:0000313" key="2">
    <source>
        <dbReference type="Proteomes" id="UP001396334"/>
    </source>
</evidence>
<dbReference type="Proteomes" id="UP001396334">
    <property type="component" value="Unassembled WGS sequence"/>
</dbReference>
<dbReference type="EMBL" id="JBBPBN010000021">
    <property type="protein sequence ID" value="KAK9015189.1"/>
    <property type="molecule type" value="Genomic_DNA"/>
</dbReference>
<accession>A0ABR2RR00</accession>
<sequence length="88" mass="10110">MGNLAPMVRALRESQCARREMVPHGVPKDDMTKSSYSHFLWKIWSNLPPLSSYPGQRYGLLCRLRPLIQNTLNQEEQIKTGIDISLLL</sequence>